<accession>A0AC35G2J4</accession>
<proteinExistence type="predicted"/>
<evidence type="ECO:0000313" key="1">
    <source>
        <dbReference type="Proteomes" id="UP000887580"/>
    </source>
</evidence>
<reference evidence="2" key="1">
    <citation type="submission" date="2022-11" db="UniProtKB">
        <authorList>
            <consortium name="WormBaseParasite"/>
        </authorList>
    </citation>
    <scope>IDENTIFICATION</scope>
</reference>
<evidence type="ECO:0000313" key="2">
    <source>
        <dbReference type="WBParaSite" id="PS1159_v2.g23165.t1"/>
    </source>
</evidence>
<name>A0AC35G2J4_9BILA</name>
<protein>
    <submittedName>
        <fullName evidence="2">Uncharacterized protein</fullName>
    </submittedName>
</protein>
<dbReference type="Proteomes" id="UP000887580">
    <property type="component" value="Unplaced"/>
</dbReference>
<sequence>MNLYNLVDDVYKSTKVPKSNYNINFCRQADDQNPVVLKKGQVPPPPPKQLEITTPTIAQTQTQESVKPQSTVLKTIE</sequence>
<organism evidence="1 2">
    <name type="scientific">Panagrolaimus sp. PS1159</name>
    <dbReference type="NCBI Taxonomy" id="55785"/>
    <lineage>
        <taxon>Eukaryota</taxon>
        <taxon>Metazoa</taxon>
        <taxon>Ecdysozoa</taxon>
        <taxon>Nematoda</taxon>
        <taxon>Chromadorea</taxon>
        <taxon>Rhabditida</taxon>
        <taxon>Tylenchina</taxon>
        <taxon>Panagrolaimomorpha</taxon>
        <taxon>Panagrolaimoidea</taxon>
        <taxon>Panagrolaimidae</taxon>
        <taxon>Panagrolaimus</taxon>
    </lineage>
</organism>
<dbReference type="WBParaSite" id="PS1159_v2.g23165.t1">
    <property type="protein sequence ID" value="PS1159_v2.g23165.t1"/>
    <property type="gene ID" value="PS1159_v2.g23165"/>
</dbReference>